<evidence type="ECO:0000313" key="4">
    <source>
        <dbReference type="Proteomes" id="UP000252008"/>
    </source>
</evidence>
<evidence type="ECO:0000313" key="2">
    <source>
        <dbReference type="EMBL" id="BBY78321.1"/>
    </source>
</evidence>
<dbReference type="EMBL" id="AP022598">
    <property type="protein sequence ID" value="BBY78321.1"/>
    <property type="molecule type" value="Genomic_DNA"/>
</dbReference>
<accession>A0A375YIX4</accession>
<dbReference type="AlphaFoldDB" id="A0A375YIX4"/>
<protein>
    <submittedName>
        <fullName evidence="3">Uncharacterized protein</fullName>
    </submittedName>
</protein>
<gene>
    <name evidence="3" type="ORF">MPP7335_02808</name>
    <name evidence="2" type="ORF">MPRF_52200</name>
</gene>
<dbReference type="Proteomes" id="UP000466554">
    <property type="component" value="Chromosome"/>
</dbReference>
<dbReference type="EMBL" id="UEGS01000001">
    <property type="protein sequence ID" value="SRX81061.1"/>
    <property type="molecule type" value="Genomic_DNA"/>
</dbReference>
<keyword evidence="4" id="KW-1185">Reference proteome</keyword>
<evidence type="ECO:0000313" key="5">
    <source>
        <dbReference type="Proteomes" id="UP000466554"/>
    </source>
</evidence>
<evidence type="ECO:0000256" key="1">
    <source>
        <dbReference type="SAM" id="MobiDB-lite"/>
    </source>
</evidence>
<dbReference type="RefSeq" id="WP_083141418.1">
    <property type="nucleotide sequence ID" value="NZ_AP022598.1"/>
</dbReference>
<dbReference type="Pfam" id="PF19457">
    <property type="entry name" value="DUF5994"/>
    <property type="match status" value="1"/>
</dbReference>
<reference evidence="2 5" key="2">
    <citation type="journal article" date="2019" name="Emerg. Microbes Infect.">
        <title>Comprehensive subspecies identification of 175 nontuberculous mycobacteria species based on 7547 genomic profiles.</title>
        <authorList>
            <person name="Matsumoto Y."/>
            <person name="Kinjo T."/>
            <person name="Motooka D."/>
            <person name="Nabeya D."/>
            <person name="Jung N."/>
            <person name="Uechi K."/>
            <person name="Horii T."/>
            <person name="Iida T."/>
            <person name="Fujita J."/>
            <person name="Nakamura S."/>
        </authorList>
    </citation>
    <scope>NUCLEOTIDE SEQUENCE [LARGE SCALE GENOMIC DNA]</scope>
    <source>
        <strain evidence="2 5">JCM 6367</strain>
    </source>
</reference>
<dbReference type="STRING" id="39692.BST38_01265"/>
<proteinExistence type="predicted"/>
<dbReference type="InterPro" id="IPR046036">
    <property type="entry name" value="DUF5994"/>
</dbReference>
<dbReference type="Proteomes" id="UP000252008">
    <property type="component" value="Unassembled WGS sequence"/>
</dbReference>
<reference evidence="3 4" key="1">
    <citation type="submission" date="2018-05" db="EMBL/GenBank/DDBJ databases">
        <authorList>
            <consortium name="IHU Genomes"/>
        </authorList>
    </citation>
    <scope>NUCLEOTIDE SEQUENCE [LARGE SCALE GENOMIC DNA]</scope>
    <source>
        <strain evidence="3 4">P7335</strain>
    </source>
</reference>
<organism evidence="3 4">
    <name type="scientific">Mycolicibacterium parafortuitum</name>
    <name type="common">Mycobacterium parafortuitum</name>
    <dbReference type="NCBI Taxonomy" id="39692"/>
    <lineage>
        <taxon>Bacteria</taxon>
        <taxon>Bacillati</taxon>
        <taxon>Actinomycetota</taxon>
        <taxon>Actinomycetes</taxon>
        <taxon>Mycobacteriales</taxon>
        <taxon>Mycobacteriaceae</taxon>
        <taxon>Mycolicibacterium</taxon>
    </lineage>
</organism>
<evidence type="ECO:0000313" key="3">
    <source>
        <dbReference type="EMBL" id="SRX81061.1"/>
    </source>
</evidence>
<feature type="compositionally biased region" description="Polar residues" evidence="1">
    <location>
        <begin position="170"/>
        <end position="183"/>
    </location>
</feature>
<name>A0A375YIX4_MYCPF</name>
<sequence length="183" mass="20357">MTPQMTRKNDQNTTVPARTPRLRLKSKAPRTGYVDGAWWPRTEDLTTELPDLLAVLSVRLGRIDRVLYHLGAWANAPRKFTTGGRAVRLDGYRLQPLNSITVLGLDGNHARLTLLVIPPRTDPDDAHTTMMAAAEAENAATLDGLLMMSPRERDRRTQATVAEDRWESEGGTTTFPRPTPISC</sequence>
<reference evidence="2" key="3">
    <citation type="submission" date="2020-02" db="EMBL/GenBank/DDBJ databases">
        <authorList>
            <person name="Matsumoto Y."/>
            <person name="Motooka D."/>
            <person name="Nakamura S."/>
        </authorList>
    </citation>
    <scope>NUCLEOTIDE SEQUENCE</scope>
    <source>
        <strain evidence="2">JCM 6367</strain>
    </source>
</reference>
<feature type="region of interest" description="Disordered" evidence="1">
    <location>
        <begin position="152"/>
        <end position="183"/>
    </location>
</feature>
<feature type="compositionally biased region" description="Basic and acidic residues" evidence="1">
    <location>
        <begin position="152"/>
        <end position="168"/>
    </location>
</feature>